<evidence type="ECO:0000256" key="3">
    <source>
        <dbReference type="SAM" id="MobiDB-lite"/>
    </source>
</evidence>
<organism evidence="5">
    <name type="scientific">marine sediment metagenome</name>
    <dbReference type="NCBI Taxonomy" id="412755"/>
    <lineage>
        <taxon>unclassified sequences</taxon>
        <taxon>metagenomes</taxon>
        <taxon>ecological metagenomes</taxon>
    </lineage>
</organism>
<protein>
    <recommendedName>
        <fullName evidence="4">LamG-like jellyroll fold domain-containing protein</fullName>
    </recommendedName>
</protein>
<sequence>CSLALDEGEGTIVKDSSGNNSEGEVHGEATWTEGKSGKALSLKGAKSKNYIEIPDQESLQLTGKFTIEFWWKKVSGGVQIFFRKGESGNNYNYYAWLEKKIYFSVSDRDEKAYAVSVPSPGNGWHQLTFVYDGQELKIYIDKELAGSKKIGKITLFTDESPLYIGTHNPDYSHSLAGTLDEFRILDEALTLEKPKAEVTNIQVSDIIAHWHFDEGEGSVVKDSSGNNNHGKVSGTNWVRGKKGFALQFPGKGNYISIPNSPSLQIKGPFTIDFWLSIGTKDFCFSLNCKGNRFIS</sequence>
<evidence type="ECO:0000256" key="1">
    <source>
        <dbReference type="ARBA" id="ARBA00022729"/>
    </source>
</evidence>
<keyword evidence="1" id="KW-0732">Signal</keyword>
<dbReference type="PANTHER" id="PTHR47635:SF2">
    <property type="entry name" value="LAMG-LIKE JELLYROLL FOLD DOMAIN-CONTAINING PROTEIN"/>
    <property type="match status" value="1"/>
</dbReference>
<feature type="domain" description="LamG-like jellyroll fold" evidence="4">
    <location>
        <begin position="63"/>
        <end position="192"/>
    </location>
</feature>
<reference evidence="5" key="1">
    <citation type="journal article" date="2014" name="Front. Microbiol.">
        <title>High frequency of phylogenetically diverse reductive dehalogenase-homologous genes in deep subseafloor sedimentary metagenomes.</title>
        <authorList>
            <person name="Kawai M."/>
            <person name="Futagami T."/>
            <person name="Toyoda A."/>
            <person name="Takaki Y."/>
            <person name="Nishi S."/>
            <person name="Hori S."/>
            <person name="Arai W."/>
            <person name="Tsubouchi T."/>
            <person name="Morono Y."/>
            <person name="Uchiyama I."/>
            <person name="Ito T."/>
            <person name="Fujiyama A."/>
            <person name="Inagaki F."/>
            <person name="Takami H."/>
        </authorList>
    </citation>
    <scope>NUCLEOTIDE SEQUENCE</scope>
    <source>
        <strain evidence="5">Expedition CK06-06</strain>
    </source>
</reference>
<dbReference type="InterPro" id="IPR006558">
    <property type="entry name" value="LamG-like"/>
</dbReference>
<proteinExistence type="predicted"/>
<comment type="caution">
    <text evidence="5">The sequence shown here is derived from an EMBL/GenBank/DDBJ whole genome shotgun (WGS) entry which is preliminary data.</text>
</comment>
<feature type="region of interest" description="Disordered" evidence="3">
    <location>
        <begin position="1"/>
        <end position="29"/>
    </location>
</feature>
<dbReference type="InterPro" id="IPR013320">
    <property type="entry name" value="ConA-like_dom_sf"/>
</dbReference>
<dbReference type="EMBL" id="BART01018422">
    <property type="protein sequence ID" value="GAG75030.1"/>
    <property type="molecule type" value="Genomic_DNA"/>
</dbReference>
<dbReference type="Pfam" id="PF13385">
    <property type="entry name" value="Laminin_G_3"/>
    <property type="match status" value="1"/>
</dbReference>
<dbReference type="SUPFAM" id="SSF49899">
    <property type="entry name" value="Concanavalin A-like lectins/glucanases"/>
    <property type="match status" value="2"/>
</dbReference>
<name>X0ZYW2_9ZZZZ</name>
<dbReference type="AlphaFoldDB" id="X0ZYW2"/>
<dbReference type="PANTHER" id="PTHR47635">
    <property type="entry name" value="CUB DOMAIN-CONTAINING PROTEIN"/>
    <property type="match status" value="1"/>
</dbReference>
<evidence type="ECO:0000313" key="5">
    <source>
        <dbReference type="EMBL" id="GAG75030.1"/>
    </source>
</evidence>
<accession>X0ZYW2</accession>
<dbReference type="Gene3D" id="2.60.120.200">
    <property type="match status" value="2"/>
</dbReference>
<evidence type="ECO:0000256" key="2">
    <source>
        <dbReference type="ARBA" id="ARBA00023157"/>
    </source>
</evidence>
<evidence type="ECO:0000259" key="4">
    <source>
        <dbReference type="SMART" id="SM00560"/>
    </source>
</evidence>
<dbReference type="SMART" id="SM00560">
    <property type="entry name" value="LamGL"/>
    <property type="match status" value="1"/>
</dbReference>
<gene>
    <name evidence="5" type="ORF">S01H4_34783</name>
</gene>
<keyword evidence="2" id="KW-1015">Disulfide bond</keyword>
<feature type="non-terminal residue" evidence="5">
    <location>
        <position position="1"/>
    </location>
</feature>